<feature type="transmembrane region" description="Helical" evidence="2">
    <location>
        <begin position="110"/>
        <end position="129"/>
    </location>
</feature>
<feature type="transmembrane region" description="Helical" evidence="2">
    <location>
        <begin position="404"/>
        <end position="422"/>
    </location>
</feature>
<feature type="transmembrane region" description="Helical" evidence="2">
    <location>
        <begin position="346"/>
        <end position="366"/>
    </location>
</feature>
<keyword evidence="2" id="KW-0472">Membrane</keyword>
<comment type="caution">
    <text evidence="4">The sequence shown here is derived from an EMBL/GenBank/DDBJ whole genome shotgun (WGS) entry which is preliminary data.</text>
</comment>
<keyword evidence="2" id="KW-0812">Transmembrane</keyword>
<name>A0ABU3Z693_9FIRM</name>
<keyword evidence="2" id="KW-1133">Transmembrane helix</keyword>
<sequence length="475" mass="52559">MNKKIAKWLQGELPLWKEKGWLSEAGQTQLEASYNMEKPASGPSLTRIAVLLLGAVLIGLGIFLLFAGYWYSFSPNGRFDWTITLVVAALVILGLAIWRCEPGKRWAEGATIFYMLALGGSTFLMADTYYTGESYGLYLLIVLIASLPAIYVLRSSLGMIGYLLGAILWCFAPYSLDITLNVMAVWLLILGALPFYMVAVKHSSSYSMLVWLSWAYVAAIFSAFFLTIESNRAGLELYFVATLAVSTYAIGTLMRDKGLWTLPFRTMGSIGLLYVVIQGTLLHTWNISIQDALNGLALTMAILLGAVCAYFLGKLVMKREWVAAVMTLTPFIVGFGLLLANSGAMPLVVSIVFDAFVLLTAFILFLRGTMDKRVGYVNGAILAVLALILARFFDPGFTFFERGISFISIGILVIVVNIIYMWSKSNNKLGKAHEERKARRQAFRQSLREQYGESQNDTFTNQKTLSNDSDQGGLL</sequence>
<feature type="transmembrane region" description="Helical" evidence="2">
    <location>
        <begin position="206"/>
        <end position="225"/>
    </location>
</feature>
<feature type="transmembrane region" description="Helical" evidence="2">
    <location>
        <begin position="48"/>
        <end position="73"/>
    </location>
</feature>
<feature type="domain" description="DUF2157" evidence="3">
    <location>
        <begin position="15"/>
        <end position="156"/>
    </location>
</feature>
<dbReference type="EMBL" id="JAWJZB010000001">
    <property type="protein sequence ID" value="MDV5087429.1"/>
    <property type="molecule type" value="Genomic_DNA"/>
</dbReference>
<feature type="compositionally biased region" description="Polar residues" evidence="1">
    <location>
        <begin position="452"/>
        <end position="475"/>
    </location>
</feature>
<feature type="transmembrane region" description="Helical" evidence="2">
    <location>
        <begin position="79"/>
        <end position="98"/>
    </location>
</feature>
<feature type="transmembrane region" description="Helical" evidence="2">
    <location>
        <begin position="292"/>
        <end position="312"/>
    </location>
</feature>
<evidence type="ECO:0000256" key="1">
    <source>
        <dbReference type="SAM" id="MobiDB-lite"/>
    </source>
</evidence>
<evidence type="ECO:0000313" key="4">
    <source>
        <dbReference type="EMBL" id="MDV5087429.1"/>
    </source>
</evidence>
<dbReference type="Pfam" id="PF09925">
    <property type="entry name" value="DUF2157"/>
    <property type="match status" value="1"/>
</dbReference>
<feature type="region of interest" description="Disordered" evidence="1">
    <location>
        <begin position="450"/>
        <end position="475"/>
    </location>
</feature>
<evidence type="ECO:0000256" key="2">
    <source>
        <dbReference type="SAM" id="Phobius"/>
    </source>
</evidence>
<organism evidence="4 5">
    <name type="scientific">Veillonella absiana</name>
    <dbReference type="NCBI Taxonomy" id="3079305"/>
    <lineage>
        <taxon>Bacteria</taxon>
        <taxon>Bacillati</taxon>
        <taxon>Bacillota</taxon>
        <taxon>Negativicutes</taxon>
        <taxon>Veillonellales</taxon>
        <taxon>Veillonellaceae</taxon>
        <taxon>Veillonella</taxon>
    </lineage>
</organism>
<feature type="transmembrane region" description="Helical" evidence="2">
    <location>
        <begin position="160"/>
        <end position="176"/>
    </location>
</feature>
<feature type="transmembrane region" description="Helical" evidence="2">
    <location>
        <begin position="373"/>
        <end position="392"/>
    </location>
</feature>
<feature type="transmembrane region" description="Helical" evidence="2">
    <location>
        <begin position="321"/>
        <end position="340"/>
    </location>
</feature>
<protein>
    <submittedName>
        <fullName evidence="4">DUF2157 domain-containing protein</fullName>
    </submittedName>
</protein>
<keyword evidence="5" id="KW-1185">Reference proteome</keyword>
<reference evidence="4 5" key="1">
    <citation type="submission" date="2023-10" db="EMBL/GenBank/DDBJ databases">
        <title>Veillonella sp. nov., isolated from a pig farm feces dump.</title>
        <authorList>
            <person name="Chang Y.-H."/>
        </authorList>
    </citation>
    <scope>NUCLEOTIDE SEQUENCE [LARGE SCALE GENOMIC DNA]</scope>
    <source>
        <strain evidence="4 5">YH-vei2233</strain>
    </source>
</reference>
<feature type="transmembrane region" description="Helical" evidence="2">
    <location>
        <begin position="182"/>
        <end position="199"/>
    </location>
</feature>
<proteinExistence type="predicted"/>
<dbReference type="InterPro" id="IPR018677">
    <property type="entry name" value="DUF2157"/>
</dbReference>
<evidence type="ECO:0000259" key="3">
    <source>
        <dbReference type="Pfam" id="PF09925"/>
    </source>
</evidence>
<dbReference type="Proteomes" id="UP001272515">
    <property type="component" value="Unassembled WGS sequence"/>
</dbReference>
<accession>A0ABU3Z693</accession>
<feature type="transmembrane region" description="Helical" evidence="2">
    <location>
        <begin position="237"/>
        <end position="254"/>
    </location>
</feature>
<dbReference type="RefSeq" id="WP_317329285.1">
    <property type="nucleotide sequence ID" value="NZ_JAWJZA010000010.1"/>
</dbReference>
<gene>
    <name evidence="4" type="ORF">RVY80_00985</name>
</gene>
<evidence type="ECO:0000313" key="5">
    <source>
        <dbReference type="Proteomes" id="UP001272515"/>
    </source>
</evidence>